<dbReference type="PANTHER" id="PTHR43431">
    <property type="entry name" value="OXIDOREDUCTASE, SHORT CHAIN DEHYDROGENASE/REDUCTASE FAMILY (AFU_ORTHOLOGUE AFUA_5G14000)"/>
    <property type="match status" value="1"/>
</dbReference>
<dbReference type="Proteomes" id="UP000663891">
    <property type="component" value="Unassembled WGS sequence"/>
</dbReference>
<dbReference type="SUPFAM" id="SSF51735">
    <property type="entry name" value="NAD(P)-binding Rossmann-fold domains"/>
    <property type="match status" value="1"/>
</dbReference>
<evidence type="ECO:0000313" key="1">
    <source>
        <dbReference type="EMBL" id="CAF1517390.1"/>
    </source>
</evidence>
<dbReference type="InterPro" id="IPR036291">
    <property type="entry name" value="NAD(P)-bd_dom_sf"/>
</dbReference>
<dbReference type="Gene3D" id="3.40.50.720">
    <property type="entry name" value="NAD(P)-binding Rossmann-like Domain"/>
    <property type="match status" value="1"/>
</dbReference>
<dbReference type="EMBL" id="CAJNON010002825">
    <property type="protein sequence ID" value="CAF1517390.1"/>
    <property type="molecule type" value="Genomic_DNA"/>
</dbReference>
<sequence>TGATASLRGSAKFGGFAISKFGLRALGQSMARELGPQGIHVAHVIVDGPINTPTQLKKQPEKDADSFIHSDAIAETYWHLHSQPRSTWTQEVDLRPYNEKF</sequence>
<dbReference type="PANTHER" id="PTHR43431:SF7">
    <property type="entry name" value="OXIDOREDUCTASE, SHORT CHAIN DEHYDROGENASE_REDUCTASE FAMILY (AFU_ORTHOLOGUE AFUA_5G14000)"/>
    <property type="match status" value="1"/>
</dbReference>
<evidence type="ECO:0000313" key="2">
    <source>
        <dbReference type="Proteomes" id="UP000663891"/>
    </source>
</evidence>
<feature type="non-terminal residue" evidence="1">
    <location>
        <position position="101"/>
    </location>
</feature>
<dbReference type="AlphaFoldDB" id="A0A815UB63"/>
<comment type="caution">
    <text evidence="1">The sequence shown here is derived from an EMBL/GenBank/DDBJ whole genome shotgun (WGS) entry which is preliminary data.</text>
</comment>
<reference evidence="1" key="1">
    <citation type="submission" date="2021-02" db="EMBL/GenBank/DDBJ databases">
        <authorList>
            <person name="Nowell W R."/>
        </authorList>
    </citation>
    <scope>NUCLEOTIDE SEQUENCE</scope>
</reference>
<dbReference type="Pfam" id="PF13561">
    <property type="entry name" value="adh_short_C2"/>
    <property type="match status" value="1"/>
</dbReference>
<gene>
    <name evidence="1" type="ORF">VCS650_LOCUS43104</name>
</gene>
<name>A0A815UB63_9BILA</name>
<protein>
    <submittedName>
        <fullName evidence="1">Uncharacterized protein</fullName>
    </submittedName>
</protein>
<organism evidence="1 2">
    <name type="scientific">Adineta steineri</name>
    <dbReference type="NCBI Taxonomy" id="433720"/>
    <lineage>
        <taxon>Eukaryota</taxon>
        <taxon>Metazoa</taxon>
        <taxon>Spiralia</taxon>
        <taxon>Gnathifera</taxon>
        <taxon>Rotifera</taxon>
        <taxon>Eurotatoria</taxon>
        <taxon>Bdelloidea</taxon>
        <taxon>Adinetida</taxon>
        <taxon>Adinetidae</taxon>
        <taxon>Adineta</taxon>
    </lineage>
</organism>
<dbReference type="OrthoDB" id="5399006at2759"/>
<proteinExistence type="predicted"/>
<dbReference type="InterPro" id="IPR002347">
    <property type="entry name" value="SDR_fam"/>
</dbReference>
<accession>A0A815UB63</accession>